<comment type="caution">
    <text evidence="9">The sequence shown here is derived from an EMBL/GenBank/DDBJ whole genome shotgun (WGS) entry which is preliminary data.</text>
</comment>
<dbReference type="InterPro" id="IPR013762">
    <property type="entry name" value="Integrase-like_cat_sf"/>
</dbReference>
<organism evidence="9 10">
    <name type="scientific">Claveliimonas monacensis</name>
    <dbReference type="NCBI Taxonomy" id="2779351"/>
    <lineage>
        <taxon>Bacteria</taxon>
        <taxon>Bacillati</taxon>
        <taxon>Bacillota</taxon>
        <taxon>Clostridia</taxon>
        <taxon>Lachnospirales</taxon>
        <taxon>Lachnospiraceae</taxon>
        <taxon>Claveliimonas</taxon>
    </lineage>
</organism>
<dbReference type="PANTHER" id="PTHR30349:SF81">
    <property type="entry name" value="TYROSINE RECOMBINASE XERC"/>
    <property type="match status" value="1"/>
</dbReference>
<gene>
    <name evidence="9" type="ORF">INF30_11880</name>
</gene>
<dbReference type="InterPro" id="IPR002104">
    <property type="entry name" value="Integrase_catalytic"/>
</dbReference>
<sequence length="308" mass="36845">MNYKEQVKKYLDYCEFRKELDWNTLKAYRIDLKQFFDYTQEDVPDKKKIEEYITELHKKYKQKTIKRKIASIKAYYNYLEECEIIDDSPFRKIRVKFKETTVLPRVIPREEIELLLNYMYSRENVNSDKTYKYWLRDIAVVETLFATGARVYEISHIKLDCINLNTGLIKIMGKGGKERYIQVAAPEILDILKKYYEYNSEAIKTSGFFFVNSRGNRYTEQSIRLMLKKYTKLAGIKRNITPHMFRHSFATYLIEEEVDVTYVQRILGHSSIKTTQIYIHIAAKKQAEILREKHPRKLMNIVRMARAA</sequence>
<evidence type="ECO:0000256" key="2">
    <source>
        <dbReference type="ARBA" id="ARBA00008857"/>
    </source>
</evidence>
<evidence type="ECO:0000313" key="9">
    <source>
        <dbReference type="EMBL" id="MBE5063952.1"/>
    </source>
</evidence>
<protein>
    <submittedName>
        <fullName evidence="9">Tyrosine-type recombinase/integrase</fullName>
    </submittedName>
</protein>
<keyword evidence="5" id="KW-0233">DNA recombination</keyword>
<keyword evidence="10" id="KW-1185">Reference proteome</keyword>
<dbReference type="InterPro" id="IPR044068">
    <property type="entry name" value="CB"/>
</dbReference>
<accession>A0ABR9RLU9</accession>
<dbReference type="Gene3D" id="1.10.443.10">
    <property type="entry name" value="Intergrase catalytic core"/>
    <property type="match status" value="1"/>
</dbReference>
<evidence type="ECO:0000313" key="10">
    <source>
        <dbReference type="Proteomes" id="UP000758652"/>
    </source>
</evidence>
<keyword evidence="4 6" id="KW-0238">DNA-binding</keyword>
<dbReference type="RefSeq" id="WP_226395360.1">
    <property type="nucleotide sequence ID" value="NZ_JADCKL010000011.1"/>
</dbReference>
<keyword evidence="3" id="KW-0229">DNA integration</keyword>
<evidence type="ECO:0000256" key="4">
    <source>
        <dbReference type="ARBA" id="ARBA00023125"/>
    </source>
</evidence>
<dbReference type="SUPFAM" id="SSF56349">
    <property type="entry name" value="DNA breaking-rejoining enzymes"/>
    <property type="match status" value="1"/>
</dbReference>
<dbReference type="Proteomes" id="UP000758652">
    <property type="component" value="Unassembled WGS sequence"/>
</dbReference>
<feature type="domain" description="Tyr recombinase" evidence="7">
    <location>
        <begin position="102"/>
        <end position="291"/>
    </location>
</feature>
<dbReference type="InterPro" id="IPR004107">
    <property type="entry name" value="Integrase_SAM-like_N"/>
</dbReference>
<dbReference type="Pfam" id="PF00589">
    <property type="entry name" value="Phage_integrase"/>
    <property type="match status" value="1"/>
</dbReference>
<feature type="domain" description="Core-binding (CB)" evidence="8">
    <location>
        <begin position="1"/>
        <end position="80"/>
    </location>
</feature>
<dbReference type="EMBL" id="JADCKL010000011">
    <property type="protein sequence ID" value="MBE5063952.1"/>
    <property type="molecule type" value="Genomic_DNA"/>
</dbReference>
<dbReference type="Gene3D" id="1.10.150.130">
    <property type="match status" value="1"/>
</dbReference>
<dbReference type="InterPro" id="IPR010998">
    <property type="entry name" value="Integrase_recombinase_N"/>
</dbReference>
<evidence type="ECO:0000259" key="8">
    <source>
        <dbReference type="PROSITE" id="PS51900"/>
    </source>
</evidence>
<dbReference type="PROSITE" id="PS51898">
    <property type="entry name" value="TYR_RECOMBINASE"/>
    <property type="match status" value="1"/>
</dbReference>
<proteinExistence type="inferred from homology"/>
<evidence type="ECO:0000256" key="1">
    <source>
        <dbReference type="ARBA" id="ARBA00003283"/>
    </source>
</evidence>
<dbReference type="PROSITE" id="PS51900">
    <property type="entry name" value="CB"/>
    <property type="match status" value="1"/>
</dbReference>
<dbReference type="InterPro" id="IPR011010">
    <property type="entry name" value="DNA_brk_join_enz"/>
</dbReference>
<evidence type="ECO:0000259" key="7">
    <source>
        <dbReference type="PROSITE" id="PS51898"/>
    </source>
</evidence>
<evidence type="ECO:0000256" key="5">
    <source>
        <dbReference type="ARBA" id="ARBA00023172"/>
    </source>
</evidence>
<comment type="similarity">
    <text evidence="2">Belongs to the 'phage' integrase family.</text>
</comment>
<evidence type="ECO:0000256" key="3">
    <source>
        <dbReference type="ARBA" id="ARBA00022908"/>
    </source>
</evidence>
<evidence type="ECO:0000256" key="6">
    <source>
        <dbReference type="PROSITE-ProRule" id="PRU01248"/>
    </source>
</evidence>
<comment type="function">
    <text evidence="1">Site-specific tyrosine recombinase, which acts by catalyzing the cutting and rejoining of the recombining DNA molecules.</text>
</comment>
<reference evidence="9 10" key="1">
    <citation type="submission" date="2020-10" db="EMBL/GenBank/DDBJ databases">
        <title>ChiBAC.</title>
        <authorList>
            <person name="Zenner C."/>
            <person name="Hitch T.C.A."/>
            <person name="Clavel T."/>
        </authorList>
    </citation>
    <scope>NUCLEOTIDE SEQUENCE [LARGE SCALE GENOMIC DNA]</scope>
    <source>
        <strain evidence="9 10">DSM 108991</strain>
    </source>
</reference>
<dbReference type="Pfam" id="PF02899">
    <property type="entry name" value="Phage_int_SAM_1"/>
    <property type="match status" value="1"/>
</dbReference>
<dbReference type="PANTHER" id="PTHR30349">
    <property type="entry name" value="PHAGE INTEGRASE-RELATED"/>
    <property type="match status" value="1"/>
</dbReference>
<name>A0ABR9RLU9_9FIRM</name>
<dbReference type="InterPro" id="IPR050090">
    <property type="entry name" value="Tyrosine_recombinase_XerCD"/>
</dbReference>